<feature type="domain" description="SKICH" evidence="3">
    <location>
        <begin position="50"/>
        <end position="157"/>
    </location>
</feature>
<dbReference type="KEGG" id="hazt:108676164"/>
<evidence type="ECO:0000256" key="2">
    <source>
        <dbReference type="SAM" id="Coils"/>
    </source>
</evidence>
<name>A0A8B7P108_HYAAZ</name>
<dbReference type="OrthoDB" id="6371742at2759"/>
<dbReference type="PANTHER" id="PTHR31915">
    <property type="entry name" value="SKICH DOMAIN-CONTAINING PROTEIN"/>
    <property type="match status" value="1"/>
</dbReference>
<protein>
    <submittedName>
        <fullName evidence="5">Tropomyosin</fullName>
    </submittedName>
</protein>
<gene>
    <name evidence="5" type="primary">LOC108676164</name>
</gene>
<dbReference type="RefSeq" id="XP_018019703.1">
    <property type="nucleotide sequence ID" value="XM_018164214.1"/>
</dbReference>
<evidence type="ECO:0000313" key="4">
    <source>
        <dbReference type="Proteomes" id="UP000694843"/>
    </source>
</evidence>
<dbReference type="InterPro" id="IPR051002">
    <property type="entry name" value="UBA_autophagy_assoc_protein"/>
</dbReference>
<dbReference type="AlphaFoldDB" id="A0A8B7P108"/>
<feature type="coiled-coil region" evidence="2">
    <location>
        <begin position="202"/>
        <end position="393"/>
    </location>
</feature>
<proteinExistence type="predicted"/>
<accession>A0A8B7P108</accession>
<keyword evidence="4" id="KW-1185">Reference proteome</keyword>
<evidence type="ECO:0000256" key="1">
    <source>
        <dbReference type="ARBA" id="ARBA00023054"/>
    </source>
</evidence>
<evidence type="ECO:0000259" key="3">
    <source>
        <dbReference type="Pfam" id="PF17751"/>
    </source>
</evidence>
<dbReference type="Pfam" id="PF17751">
    <property type="entry name" value="SKICH"/>
    <property type="match status" value="1"/>
</dbReference>
<dbReference type="InterPro" id="IPR041611">
    <property type="entry name" value="SKICH"/>
</dbReference>
<sequence>MMEEMDDLDVESVSSDYSILPEAHEMDGVAQPYLATRPDANSSISSHTQVEFVNMCSSYPSSQDLVLCYTFTAEHVPSVTDRLALYKVGFTTPQDYLVYEWAPMQPQAAPSSDAADGRIFCVTFSKSGLPGDANEFYQVCYLSEDRLIRGVSAPFQLVQDGSAQSSLSSGAVSSIEQPDGTVLVTTDVSCLHTNINMLQACVQRVQAEKVAVEEQLAAVQLQLQGKTEQLRDLQLKIQDLSVAADKQQQASAAALLEAESRLSSLQQERNALQESLQAAQDEVDRLQEEIKLQVRHNDDVLKTLSQREENLAEKTAQLHEKQEQLATAMNQLQALEAKQEANEELRQQMEEQQEQKLLLEKTRDELQQTKQELEEEQSKLVSVQTSLDACREELRVATERQKVLNADNKVLQDSVRSHLRYSAQLKLKLREAEGACAGAERVARQLSEQFFILYLSCRV</sequence>
<dbReference type="GeneID" id="108676164"/>
<dbReference type="Gene3D" id="2.60.40.2840">
    <property type="match status" value="1"/>
</dbReference>
<keyword evidence="1 2" id="KW-0175">Coiled coil</keyword>
<dbReference type="OMA" id="VERSAYV"/>
<organism evidence="4 5">
    <name type="scientific">Hyalella azteca</name>
    <name type="common">Amphipod</name>
    <dbReference type="NCBI Taxonomy" id="294128"/>
    <lineage>
        <taxon>Eukaryota</taxon>
        <taxon>Metazoa</taxon>
        <taxon>Ecdysozoa</taxon>
        <taxon>Arthropoda</taxon>
        <taxon>Crustacea</taxon>
        <taxon>Multicrustacea</taxon>
        <taxon>Malacostraca</taxon>
        <taxon>Eumalacostraca</taxon>
        <taxon>Peracarida</taxon>
        <taxon>Amphipoda</taxon>
        <taxon>Senticaudata</taxon>
        <taxon>Talitrida</taxon>
        <taxon>Talitroidea</taxon>
        <taxon>Hyalellidae</taxon>
        <taxon>Hyalella</taxon>
    </lineage>
</organism>
<dbReference type="PANTHER" id="PTHR31915:SF6">
    <property type="entry name" value="SKICH DOMAIN-CONTAINING PROTEIN"/>
    <property type="match status" value="1"/>
</dbReference>
<dbReference type="Proteomes" id="UP000694843">
    <property type="component" value="Unplaced"/>
</dbReference>
<evidence type="ECO:0000313" key="5">
    <source>
        <dbReference type="RefSeq" id="XP_018019703.1"/>
    </source>
</evidence>
<reference evidence="5" key="1">
    <citation type="submission" date="2025-08" db="UniProtKB">
        <authorList>
            <consortium name="RefSeq"/>
        </authorList>
    </citation>
    <scope>IDENTIFICATION</scope>
    <source>
        <tissue evidence="5">Whole organism</tissue>
    </source>
</reference>